<dbReference type="EMBL" id="CAXLJM020000069">
    <property type="protein sequence ID" value="CAL8125886.1"/>
    <property type="molecule type" value="Genomic_DNA"/>
</dbReference>
<feature type="compositionally biased region" description="Low complexity" evidence="4">
    <location>
        <begin position="481"/>
        <end position="496"/>
    </location>
</feature>
<dbReference type="Proteomes" id="UP001642540">
    <property type="component" value="Unassembled WGS sequence"/>
</dbReference>
<feature type="region of interest" description="Disordered" evidence="4">
    <location>
        <begin position="481"/>
        <end position="503"/>
    </location>
</feature>
<evidence type="ECO:0008006" key="11">
    <source>
        <dbReference type="Google" id="ProtNLM"/>
    </source>
</evidence>
<dbReference type="PANTHER" id="PTHR13251:SF3">
    <property type="entry name" value="TRAFFICKING PROTEIN PARTICLE COMPLEX SUBUNIT 10"/>
    <property type="match status" value="1"/>
</dbReference>
<evidence type="ECO:0000256" key="4">
    <source>
        <dbReference type="SAM" id="MobiDB-lite"/>
    </source>
</evidence>
<dbReference type="Pfam" id="PF23604">
    <property type="entry name" value="Ig_TRAPPC10"/>
    <property type="match status" value="1"/>
</dbReference>
<sequence length="1291" mass="144320">MENKPLITYSGDLAVFQSVVPSLQKGIGSEAVEWKRAYGRTTKHVHLHPRFIPFNQEEICVSNVDSSSISVPEQAPLTTLLDQAMLHTYWTDCVDVEVYRSTTKDAIQSWLNSVKSCNVREWLIILVETPDNKKTNKLLPRSSVLDKIKNDFAQKQTERCVCLSDPQKLDSKSAESLHSMLHRLRQLLLASYSKTLTKFEENMRAQRERRNEAGWNFCHYFLLQEELAFVLEMLGVYDEALVQYDELDALFTQFVLNSHLTDTPQWLLSFQRYGDRWPALSLATNLACLSEIRETVRNSTVSLLNFRNYLFARQALLLIKQNRLNELAQRSLSFLHNCINELAILDVAFSEEGAVSCWVFVSCLEILSTICGHGQTPTGAVTSPQNNLKSSLESQDKGQSHNNKQHPNQANPQHHPYIFMTASDFSVHTAHLWDYAREKLYELGKLCGLLPKSQPKSDHLHKVISLAAGLVCFDSAAHNSTNGNGTTSVSSSEGSSDNLEEAAAETPIEKLKNALSSKPLFQQYYLELCELAMGTYKHIGRLRSARKVGLSLASYYMEAEEFNKAVGFLVDALKTFTNDRWTVLVIDVLLKLAECYQAVGDNERYIRTCAQIACSKQLESSRRNHFFDEMMTCLTEIEGNDRFVISPTEETFIINTVKIDTLGKIHLESCNVRVTVDLYSNLPRPVLSNCVQAAILPYDNHTGAPSVPTFPTCAPVKGKGQQKHTNKKVQQNQGAEGKGGARTTLATNNENDTAVGRHSPNSSGDGKERLSRKESAALAPALTCEDEDNLAIGDINPSVLRLSLMQQLETKQDKSVHMGRLMCHNIHQALRRKDSQVKADVQVLKTDFSQVAKANDIIINPGANVIVLEAKITSPGTYRLCQVSIGVKNFELLSPRMGCKYHFDVEKVIGKIDVDSLESSLIAGIEQMMSLSLHTGSNSIEKGMMLYIRASVDLQLRVDGSSEMCSEIAVPLEYTGAFATTKARFWVKAALGPQKDNSMIEHKLMVRCPWSIEETKLSILFVPPFMSSYKLNSVGQRKFIQVMLQGLTETQFLIADHSLSVQHKNAENIPLVPLNPRSQQIKLRTGQNVSYMWEIGVTEVEDDHPLRLEFSMKFQCENKSAELYKYYVCLQRFKTLYEVKSRVEPHKGSEFCRVGNMCSMFVDITKFGSDVHLSLMYEVRADQHLWAICGRSTGVVLMEGNATQQIVLDVMPMSPGFLPLPAVHLSRYIPADQKSGSSSVPKLEPFSVGQVFNRSKASQIHVLPPQQSSGSTSGLSGGSNSSLPVVTDSPF</sequence>
<accession>A0ABP1RCF6</accession>
<feature type="region of interest" description="Disordered" evidence="4">
    <location>
        <begin position="377"/>
        <end position="415"/>
    </location>
</feature>
<dbReference type="Pfam" id="PF12584">
    <property type="entry name" value="TRAPPC10"/>
    <property type="match status" value="1"/>
</dbReference>
<protein>
    <recommendedName>
        <fullName evidence="11">Trafficking protein particle complex subunit 10</fullName>
    </recommendedName>
</protein>
<evidence type="ECO:0000256" key="1">
    <source>
        <dbReference type="ARBA" id="ARBA00004555"/>
    </source>
</evidence>
<evidence type="ECO:0000259" key="8">
    <source>
        <dbReference type="Pfam" id="PF23604"/>
    </source>
</evidence>
<evidence type="ECO:0000256" key="2">
    <source>
        <dbReference type="ARBA" id="ARBA00022448"/>
    </source>
</evidence>
<evidence type="ECO:0000259" key="7">
    <source>
        <dbReference type="Pfam" id="PF23036"/>
    </source>
</evidence>
<dbReference type="InterPro" id="IPR045126">
    <property type="entry name" value="TRAPPC10/Trs130"/>
</dbReference>
<evidence type="ECO:0000256" key="3">
    <source>
        <dbReference type="ARBA" id="ARBA00023034"/>
    </source>
</evidence>
<dbReference type="PANTHER" id="PTHR13251">
    <property type="entry name" value="EPILEPSY HOLOPROSENCEPHALY CANDIDATE 1/TMEM1"/>
    <property type="match status" value="1"/>
</dbReference>
<keyword evidence="3" id="KW-0333">Golgi apparatus</keyword>
<comment type="subcellular location">
    <subcellularLocation>
        <location evidence="1">Golgi apparatus</location>
    </subcellularLocation>
</comment>
<proteinExistence type="predicted"/>
<gene>
    <name evidence="9" type="ORF">ODALV1_LOCUS21172</name>
</gene>
<keyword evidence="10" id="KW-1185">Reference proteome</keyword>
<feature type="domain" description="Trafficking protein particle complex subunit 11" evidence="5">
    <location>
        <begin position="526"/>
        <end position="611"/>
    </location>
</feature>
<dbReference type="Pfam" id="PF11817">
    <property type="entry name" value="Foie-gras_1"/>
    <property type="match status" value="1"/>
</dbReference>
<reference evidence="9 10" key="1">
    <citation type="submission" date="2024-08" db="EMBL/GenBank/DDBJ databases">
        <authorList>
            <person name="Cucini C."/>
            <person name="Frati F."/>
        </authorList>
    </citation>
    <scope>NUCLEOTIDE SEQUENCE [LARGE SCALE GENOMIC DNA]</scope>
</reference>
<feature type="region of interest" description="Disordered" evidence="4">
    <location>
        <begin position="1262"/>
        <end position="1291"/>
    </location>
</feature>
<dbReference type="Pfam" id="PF23036">
    <property type="entry name" value="TRAPPC10_1st"/>
    <property type="match status" value="1"/>
</dbReference>
<evidence type="ECO:0000313" key="10">
    <source>
        <dbReference type="Proteomes" id="UP001642540"/>
    </source>
</evidence>
<feature type="domain" description="TRAPPC10 Ig-like" evidence="8">
    <location>
        <begin position="917"/>
        <end position="1023"/>
    </location>
</feature>
<comment type="caution">
    <text evidence="9">The sequence shown here is derived from an EMBL/GenBank/DDBJ whole genome shotgun (WGS) entry which is preliminary data.</text>
</comment>
<organism evidence="9 10">
    <name type="scientific">Orchesella dallaii</name>
    <dbReference type="NCBI Taxonomy" id="48710"/>
    <lineage>
        <taxon>Eukaryota</taxon>
        <taxon>Metazoa</taxon>
        <taxon>Ecdysozoa</taxon>
        <taxon>Arthropoda</taxon>
        <taxon>Hexapoda</taxon>
        <taxon>Collembola</taxon>
        <taxon>Entomobryomorpha</taxon>
        <taxon>Entomobryoidea</taxon>
        <taxon>Orchesellidae</taxon>
        <taxon>Orchesellinae</taxon>
        <taxon>Orchesella</taxon>
    </lineage>
</organism>
<feature type="domain" description="TRAPPC10/Trs130 C-terminal" evidence="6">
    <location>
        <begin position="1147"/>
        <end position="1263"/>
    </location>
</feature>
<keyword evidence="2" id="KW-0813">Transport</keyword>
<dbReference type="InterPro" id="IPR022233">
    <property type="entry name" value="TRAPPC10/Trs130_C"/>
</dbReference>
<evidence type="ECO:0000259" key="5">
    <source>
        <dbReference type="Pfam" id="PF11817"/>
    </source>
</evidence>
<feature type="region of interest" description="Disordered" evidence="4">
    <location>
        <begin position="713"/>
        <end position="774"/>
    </location>
</feature>
<evidence type="ECO:0000259" key="6">
    <source>
        <dbReference type="Pfam" id="PF12584"/>
    </source>
</evidence>
<evidence type="ECO:0000313" key="9">
    <source>
        <dbReference type="EMBL" id="CAL8125886.1"/>
    </source>
</evidence>
<feature type="compositionally biased region" description="Low complexity" evidence="4">
    <location>
        <begin position="1268"/>
        <end position="1282"/>
    </location>
</feature>
<feature type="domain" description="TRAPPC10/Trs130 N-terminal" evidence="7">
    <location>
        <begin position="2"/>
        <end position="327"/>
    </location>
</feature>
<feature type="compositionally biased region" description="Basic and acidic residues" evidence="4">
    <location>
        <begin position="765"/>
        <end position="774"/>
    </location>
</feature>
<dbReference type="InterPro" id="IPR056917">
    <property type="entry name" value="Ig_TRAPPC10"/>
</dbReference>
<feature type="compositionally biased region" description="Polar residues" evidence="4">
    <location>
        <begin position="377"/>
        <end position="393"/>
    </location>
</feature>
<name>A0ABP1RCF6_9HEXA</name>
<dbReference type="InterPro" id="IPR021773">
    <property type="entry name" value="TPC11"/>
</dbReference>
<feature type="compositionally biased region" description="Polar residues" evidence="4">
    <location>
        <begin position="400"/>
        <end position="412"/>
    </location>
</feature>
<dbReference type="InterPro" id="IPR056913">
    <property type="entry name" value="TRAPPC10/Trs130_N"/>
</dbReference>